<reference evidence="1 2" key="1">
    <citation type="submission" date="2020-08" db="EMBL/GenBank/DDBJ databases">
        <title>Genomic Encyclopedia of Type Strains, Phase IV (KMG-IV): sequencing the most valuable type-strain genomes for metagenomic binning, comparative biology and taxonomic classification.</title>
        <authorList>
            <person name="Goeker M."/>
        </authorList>
    </citation>
    <scope>NUCLEOTIDE SEQUENCE [LARGE SCALE GENOMIC DNA]</scope>
    <source>
        <strain evidence="1 2">DSM 2163</strain>
    </source>
</reference>
<name>A0A840ZLS0_9HYPH</name>
<organism evidence="1 2">
    <name type="scientific">Methylorubrum rhodinum</name>
    <dbReference type="NCBI Taxonomy" id="29428"/>
    <lineage>
        <taxon>Bacteria</taxon>
        <taxon>Pseudomonadati</taxon>
        <taxon>Pseudomonadota</taxon>
        <taxon>Alphaproteobacteria</taxon>
        <taxon>Hyphomicrobiales</taxon>
        <taxon>Methylobacteriaceae</taxon>
        <taxon>Methylorubrum</taxon>
    </lineage>
</organism>
<dbReference type="Proteomes" id="UP000583454">
    <property type="component" value="Unassembled WGS sequence"/>
</dbReference>
<protein>
    <submittedName>
        <fullName evidence="1">Uncharacterized protein</fullName>
    </submittedName>
</protein>
<accession>A0A840ZLS0</accession>
<evidence type="ECO:0000313" key="2">
    <source>
        <dbReference type="Proteomes" id="UP000583454"/>
    </source>
</evidence>
<gene>
    <name evidence="1" type="ORF">HNR00_003268</name>
</gene>
<comment type="caution">
    <text evidence="1">The sequence shown here is derived from an EMBL/GenBank/DDBJ whole genome shotgun (WGS) entry which is preliminary data.</text>
</comment>
<sequence length="42" mass="4662">MVRKSADFEPMDAAMLAEKLAFRSIKGEYVIDLKDGTFAAKP</sequence>
<dbReference type="RefSeq" id="WP_281383323.1">
    <property type="nucleotide sequence ID" value="NZ_JACHOP010000014.1"/>
</dbReference>
<dbReference type="EMBL" id="JACHOP010000014">
    <property type="protein sequence ID" value="MBB5758546.1"/>
    <property type="molecule type" value="Genomic_DNA"/>
</dbReference>
<dbReference type="AlphaFoldDB" id="A0A840ZLS0"/>
<proteinExistence type="predicted"/>
<keyword evidence="2" id="KW-1185">Reference proteome</keyword>
<evidence type="ECO:0000313" key="1">
    <source>
        <dbReference type="EMBL" id="MBB5758546.1"/>
    </source>
</evidence>